<evidence type="ECO:0000256" key="2">
    <source>
        <dbReference type="SAM" id="SignalP"/>
    </source>
</evidence>
<comment type="caution">
    <text evidence="4">The sequence shown here is derived from an EMBL/GenBank/DDBJ whole genome shotgun (WGS) entry which is preliminary data.</text>
</comment>
<accession>A0AAV1U386</accession>
<feature type="domain" description="RXLR phytopathogen effector protein WY-domain" evidence="3">
    <location>
        <begin position="768"/>
        <end position="817"/>
    </location>
</feature>
<dbReference type="Proteomes" id="UP001162060">
    <property type="component" value="Unassembled WGS sequence"/>
</dbReference>
<evidence type="ECO:0000313" key="5">
    <source>
        <dbReference type="Proteomes" id="UP001162060"/>
    </source>
</evidence>
<keyword evidence="2" id="KW-0732">Signal</keyword>
<feature type="region of interest" description="Disordered" evidence="1">
    <location>
        <begin position="44"/>
        <end position="71"/>
    </location>
</feature>
<evidence type="ECO:0000313" key="4">
    <source>
        <dbReference type="EMBL" id="CAK7927952.1"/>
    </source>
</evidence>
<dbReference type="EMBL" id="CAKLBY020000118">
    <property type="protein sequence ID" value="CAK7927952.1"/>
    <property type="molecule type" value="Genomic_DNA"/>
</dbReference>
<gene>
    <name evidence="4" type="ORF">PM001_LOCUS13102</name>
</gene>
<dbReference type="InterPro" id="IPR040786">
    <property type="entry name" value="RXLR_WY"/>
</dbReference>
<dbReference type="Pfam" id="PF18634">
    <property type="entry name" value="RXLR_WY"/>
    <property type="match status" value="1"/>
</dbReference>
<feature type="chain" id="PRO_5043449499" description="RXLR phytopathogen effector protein WY-domain domain-containing protein" evidence="2">
    <location>
        <begin position="19"/>
        <end position="1058"/>
    </location>
</feature>
<proteinExistence type="predicted"/>
<sequence>MRPLWPSFVFLLLQEAESAAPDGTPTTVAALNLSSLPPRGEVTASVKPIPVQLQDGSGDKSGDKHEEKEERFGLPQTSSVLEGATHVAGWNGWLSVPLDFPIDRSKFSKIFEKSNIVNEDQVMQWLTKFHTPGQSFRGDDLVTGLVRDGHGKELVRLFQEMRFFPELKERAAMMQRALLAQEPKLSSSAFDVWLGAKVTPAEAFHMMPISAKKRPLVAVKKNSPPTEIFYELGQWLTYVRDYRLKWNDFSHDQVIDVLVRASLPEEQLVQLFYGLRGIVVNEHDHLKLNGFSDDRLIDVLVHAGLSREELGAGLPGKQSVQLSDRLRGLADMTKLVDALQRRLVLRSQNSLETLKLMFDGCLDSKVDPKEVYHMMPILWKKSLPIPIEKPKHLDVLHLEQQRLDALYSKPKLWIDYVYKFRFENPSLRDDLVIDVLLADKRPEVELVSFFNWLRDMPDMKERADLLQKKLALRSSAPLITCTHLIKAWKKAAVSLEDAYHMMPFSLEKRLAAGEEPSTPASYQMLKLWIDYGYENPSASSRLWDDRVIDVLLADKRPEKELVSFLNWLRGRPNTKERADLLQKNLAFRLMAPLAGLQLRFDVWRKFKMDLEGVYHNMFKPAKKKDFRDVVATRSSWPDRFSKLEIWIKYVFESGNPNIDYGRVIAVLLKDERPVEELVIFFNWLRGRPDMTETADLLQKELALKVPTSNTLELMIHAWMDADAKVRPDEAYHMIHFPVEKSFLDALAVVPDLPASFTNRELWIGYVVAYRNKGRDFSDDQVIELLVDDKISEDELVNFFNWLRRRPKMKETADLLQKKLALRSLDPAKTWKLVTDAWEPGVSLEDAYRMMPIPAAKSSDRVAGEKSIWLANYNLLQHWLRYASKSESEVNDEQVIKLLVADNMNTLETIQFFRRLRLAPDLRAYANTLEGMLIARLPEIDVALDNRINAWISLRVTPQEAYPMIISAENRLTVADGEMSSVPVIFRIHKKWVKYVYTFRSSGGVFNDDEVIKVLSEEKRSDFSVVEFLKWLQDEPDMKKRADMLLNKLLNPAVLSKTS</sequence>
<dbReference type="AlphaFoldDB" id="A0AAV1U386"/>
<evidence type="ECO:0000256" key="1">
    <source>
        <dbReference type="SAM" id="MobiDB-lite"/>
    </source>
</evidence>
<organism evidence="4 5">
    <name type="scientific">Peronospora matthiolae</name>
    <dbReference type="NCBI Taxonomy" id="2874970"/>
    <lineage>
        <taxon>Eukaryota</taxon>
        <taxon>Sar</taxon>
        <taxon>Stramenopiles</taxon>
        <taxon>Oomycota</taxon>
        <taxon>Peronosporomycetes</taxon>
        <taxon>Peronosporales</taxon>
        <taxon>Peronosporaceae</taxon>
        <taxon>Peronospora</taxon>
    </lineage>
</organism>
<evidence type="ECO:0000259" key="3">
    <source>
        <dbReference type="Pfam" id="PF18634"/>
    </source>
</evidence>
<reference evidence="4" key="1">
    <citation type="submission" date="2024-01" db="EMBL/GenBank/DDBJ databases">
        <authorList>
            <person name="Webb A."/>
        </authorList>
    </citation>
    <scope>NUCLEOTIDE SEQUENCE</scope>
    <source>
        <strain evidence="4">Pm1</strain>
    </source>
</reference>
<protein>
    <recommendedName>
        <fullName evidence="3">RXLR phytopathogen effector protein WY-domain domain-containing protein</fullName>
    </recommendedName>
</protein>
<feature type="signal peptide" evidence="2">
    <location>
        <begin position="1"/>
        <end position="18"/>
    </location>
</feature>
<name>A0AAV1U386_9STRA</name>
<feature type="compositionally biased region" description="Basic and acidic residues" evidence="1">
    <location>
        <begin position="57"/>
        <end position="71"/>
    </location>
</feature>